<dbReference type="EMBL" id="CP033896">
    <property type="protein sequence ID" value="AZA14177.1"/>
    <property type="molecule type" value="Genomic_DNA"/>
</dbReference>
<sequence length="419" mass="42318" precursor="true">MRTPWKTTMLALLIAGMTAVTGCSSEETLPGAAQSSAAGRAAGENPAQEQITGQDAQDAAAGHTAGDHSNEQFALAALTGDVKDADGLTPSVENPAATTVLAGVTAAYVATPLSSAPVGELRLPFGCSALGPAIYDAALATLQARGPFFLSEVPGPRGNECVISLHDPRGDAIYGDNPTGFTNDLPAIAQQMVVAAGGPIQVALADGAQVGAAGIEGTFPAWSTSKVPLSIASLRHTGGQTTSLMQAAITQSDNAAAAGLWNSLGGGQQAADQITGVIREGGDQVSTVPPATSTGYSAFGQTMWTAANQATFTFGLPCIANSGPVINAMHNIVPGQRYGLGQIPNMALKGGWGPDAIGAYTVRQLGLLQTDRGDIAVSLVARPTSGTYEQGQVMLNNAAAVLREALADGSVQPIRRCGG</sequence>
<organism evidence="3 4">
    <name type="scientific">Corynebacterium choanae</name>
    <dbReference type="NCBI Taxonomy" id="1862358"/>
    <lineage>
        <taxon>Bacteria</taxon>
        <taxon>Bacillati</taxon>
        <taxon>Actinomycetota</taxon>
        <taxon>Actinomycetes</taxon>
        <taxon>Mycobacteriales</taxon>
        <taxon>Corynebacteriaceae</taxon>
        <taxon>Corynebacterium</taxon>
    </lineage>
</organism>
<evidence type="ECO:0000313" key="4">
    <source>
        <dbReference type="Proteomes" id="UP000269019"/>
    </source>
</evidence>
<feature type="region of interest" description="Disordered" evidence="1">
    <location>
        <begin position="27"/>
        <end position="66"/>
    </location>
</feature>
<feature type="signal peptide" evidence="2">
    <location>
        <begin position="1"/>
        <end position="22"/>
    </location>
</feature>
<evidence type="ECO:0008006" key="5">
    <source>
        <dbReference type="Google" id="ProtNLM"/>
    </source>
</evidence>
<dbReference type="KEGG" id="ccho:CCHOA_08970"/>
<evidence type="ECO:0000256" key="1">
    <source>
        <dbReference type="SAM" id="MobiDB-lite"/>
    </source>
</evidence>
<proteinExistence type="predicted"/>
<accession>A0A3G6J7Z4</accession>
<dbReference type="SUPFAM" id="SSF56601">
    <property type="entry name" value="beta-lactamase/transpeptidase-like"/>
    <property type="match status" value="1"/>
</dbReference>
<dbReference type="Gene3D" id="3.40.710.10">
    <property type="entry name" value="DD-peptidase/beta-lactamase superfamily"/>
    <property type="match status" value="1"/>
</dbReference>
<reference evidence="3 4" key="1">
    <citation type="submission" date="2018-11" db="EMBL/GenBank/DDBJ databases">
        <authorList>
            <person name="Kleinhagauer T."/>
            <person name="Glaeser S.P."/>
            <person name="Spergser J."/>
            <person name="Ruckert C."/>
            <person name="Kaempfer P."/>
            <person name="Busse H.-J."/>
        </authorList>
    </citation>
    <scope>NUCLEOTIDE SEQUENCE [LARGE SCALE GENOMIC DNA]</scope>
    <source>
        <strain evidence="3 4">200CH</strain>
    </source>
</reference>
<name>A0A3G6J7Z4_9CORY</name>
<gene>
    <name evidence="3" type="ORF">CCHOA_08970</name>
</gene>
<protein>
    <recommendedName>
        <fullName evidence="5">Serine hydrolase</fullName>
    </recommendedName>
</protein>
<evidence type="ECO:0000313" key="3">
    <source>
        <dbReference type="EMBL" id="AZA14177.1"/>
    </source>
</evidence>
<dbReference type="PROSITE" id="PS51257">
    <property type="entry name" value="PROKAR_LIPOPROTEIN"/>
    <property type="match status" value="1"/>
</dbReference>
<dbReference type="Proteomes" id="UP000269019">
    <property type="component" value="Chromosome"/>
</dbReference>
<keyword evidence="2" id="KW-0732">Signal</keyword>
<evidence type="ECO:0000256" key="2">
    <source>
        <dbReference type="SAM" id="SignalP"/>
    </source>
</evidence>
<keyword evidence="4" id="KW-1185">Reference proteome</keyword>
<dbReference type="AlphaFoldDB" id="A0A3G6J7Z4"/>
<feature type="chain" id="PRO_5038509081" description="Serine hydrolase" evidence="2">
    <location>
        <begin position="23"/>
        <end position="419"/>
    </location>
</feature>
<feature type="compositionally biased region" description="Low complexity" evidence="1">
    <location>
        <begin position="31"/>
        <end position="43"/>
    </location>
</feature>
<dbReference type="InterPro" id="IPR012338">
    <property type="entry name" value="Beta-lactam/transpept-like"/>
</dbReference>